<dbReference type="Pfam" id="PF04795">
    <property type="entry name" value="PAPA-1"/>
    <property type="match status" value="1"/>
</dbReference>
<feature type="region of interest" description="Disordered" evidence="1">
    <location>
        <begin position="1"/>
        <end position="295"/>
    </location>
</feature>
<feature type="compositionally biased region" description="Acidic residues" evidence="1">
    <location>
        <begin position="243"/>
        <end position="268"/>
    </location>
</feature>
<dbReference type="Proteomes" id="UP000275078">
    <property type="component" value="Unassembled WGS sequence"/>
</dbReference>
<proteinExistence type="predicted"/>
<evidence type="ECO:0000313" key="4">
    <source>
        <dbReference type="Proteomes" id="UP000275078"/>
    </source>
</evidence>
<feature type="compositionally biased region" description="Low complexity" evidence="1">
    <location>
        <begin position="203"/>
        <end position="217"/>
    </location>
</feature>
<dbReference type="PANTHER" id="PTHR21561">
    <property type="entry name" value="INO80 COMPLEX SUBUNIT B"/>
    <property type="match status" value="1"/>
</dbReference>
<keyword evidence="4" id="KW-1185">Reference proteome</keyword>
<feature type="compositionally biased region" description="Acidic residues" evidence="1">
    <location>
        <begin position="50"/>
        <end position="119"/>
    </location>
</feature>
<dbReference type="STRING" id="1160509.A0A3N4IPG2"/>
<dbReference type="AlphaFoldDB" id="A0A3N4IPG2"/>
<dbReference type="EMBL" id="ML119650">
    <property type="protein sequence ID" value="RPA86121.1"/>
    <property type="molecule type" value="Genomic_DNA"/>
</dbReference>
<dbReference type="SMART" id="SM01406">
    <property type="entry name" value="PAPA-1"/>
    <property type="match status" value="1"/>
</dbReference>
<feature type="domain" description="INO80 complex subunit B-like conserved region" evidence="2">
    <location>
        <begin position="355"/>
        <end position="454"/>
    </location>
</feature>
<protein>
    <recommendedName>
        <fullName evidence="2">INO80 complex subunit B-like conserved region domain-containing protein</fullName>
    </recommendedName>
</protein>
<feature type="compositionally biased region" description="Basic residues" evidence="1">
    <location>
        <begin position="222"/>
        <end position="238"/>
    </location>
</feature>
<dbReference type="GO" id="GO:0006338">
    <property type="term" value="P:chromatin remodeling"/>
    <property type="evidence" value="ECO:0007669"/>
    <property type="project" value="InterPro"/>
</dbReference>
<reference evidence="3 4" key="1">
    <citation type="journal article" date="2018" name="Nat. Ecol. Evol.">
        <title>Pezizomycetes genomes reveal the molecular basis of ectomycorrhizal truffle lifestyle.</title>
        <authorList>
            <person name="Murat C."/>
            <person name="Payen T."/>
            <person name="Noel B."/>
            <person name="Kuo A."/>
            <person name="Morin E."/>
            <person name="Chen J."/>
            <person name="Kohler A."/>
            <person name="Krizsan K."/>
            <person name="Balestrini R."/>
            <person name="Da Silva C."/>
            <person name="Montanini B."/>
            <person name="Hainaut M."/>
            <person name="Levati E."/>
            <person name="Barry K.W."/>
            <person name="Belfiori B."/>
            <person name="Cichocki N."/>
            <person name="Clum A."/>
            <person name="Dockter R.B."/>
            <person name="Fauchery L."/>
            <person name="Guy J."/>
            <person name="Iotti M."/>
            <person name="Le Tacon F."/>
            <person name="Lindquist E.A."/>
            <person name="Lipzen A."/>
            <person name="Malagnac F."/>
            <person name="Mello A."/>
            <person name="Molinier V."/>
            <person name="Miyauchi S."/>
            <person name="Poulain J."/>
            <person name="Riccioni C."/>
            <person name="Rubini A."/>
            <person name="Sitrit Y."/>
            <person name="Splivallo R."/>
            <person name="Traeger S."/>
            <person name="Wang M."/>
            <person name="Zifcakova L."/>
            <person name="Wipf D."/>
            <person name="Zambonelli A."/>
            <person name="Paolocci F."/>
            <person name="Nowrousian M."/>
            <person name="Ottonello S."/>
            <person name="Baldrian P."/>
            <person name="Spatafora J.W."/>
            <person name="Henrissat B."/>
            <person name="Nagy L.G."/>
            <person name="Aury J.M."/>
            <person name="Wincker P."/>
            <person name="Grigoriev I.V."/>
            <person name="Bonfante P."/>
            <person name="Martin F.M."/>
        </authorList>
    </citation>
    <scope>NUCLEOTIDE SEQUENCE [LARGE SCALE GENOMIC DNA]</scope>
    <source>
        <strain evidence="3 4">RN42</strain>
    </source>
</reference>
<feature type="compositionally biased region" description="Acidic residues" evidence="1">
    <location>
        <begin position="22"/>
        <end position="32"/>
    </location>
</feature>
<evidence type="ECO:0000256" key="1">
    <source>
        <dbReference type="SAM" id="MobiDB-lite"/>
    </source>
</evidence>
<accession>A0A3N4IPG2</accession>
<sequence length="483" mass="53046">MASLNRRVRPPSALSNSVLPNDSDDDESELSDVESPSSSPIGRSRFTQIAEDDDDEDEDEDAEGEEDDEDAEGEEVDEDEDAEGEEEEEEDEDEDMDQDADNSPDDDDEEDYELEDEESAASTPVPTTTSRSRNRAAMSKPVPQSKSKAPPAPAPRSRRPPAPTSTSKSKPTIKAQVLPSSTAHRLTVKMPKEKLRDATSGWTSTNHSTEVSSSEVSTPRHPPGRRGQARAIVRKRRKVIEPSSDEEEEEEEEDEDVDMSDADADGIADDTMGAQQAVDDESSEENPFGSDDEDMEVLPIGIQSIVSGASTPDLAKLTKRQRGRIDELYSADLMELPNSGFGPSPANKLHLTADEQALKRTEMARRRRNLTVQKVEEEKMETVNRLLYRQPVKPKSKPKGDETPAGGDDGDVEMEGGVVEKAFEDSVKKDLPPNGFVRWTNRKEGSTLFVPTGCLQIPPGRLYGGPGYKIQVMDEEEAPTATT</sequence>
<feature type="compositionally biased region" description="Low complexity" evidence="1">
    <location>
        <begin position="139"/>
        <end position="149"/>
    </location>
</feature>
<evidence type="ECO:0000259" key="2">
    <source>
        <dbReference type="SMART" id="SM01406"/>
    </source>
</evidence>
<organism evidence="3 4">
    <name type="scientific">Ascobolus immersus RN42</name>
    <dbReference type="NCBI Taxonomy" id="1160509"/>
    <lineage>
        <taxon>Eukaryota</taxon>
        <taxon>Fungi</taxon>
        <taxon>Dikarya</taxon>
        <taxon>Ascomycota</taxon>
        <taxon>Pezizomycotina</taxon>
        <taxon>Pezizomycetes</taxon>
        <taxon>Pezizales</taxon>
        <taxon>Ascobolaceae</taxon>
        <taxon>Ascobolus</taxon>
    </lineage>
</organism>
<feature type="compositionally biased region" description="Low complexity" evidence="1">
    <location>
        <begin position="120"/>
        <end position="131"/>
    </location>
</feature>
<dbReference type="InterPro" id="IPR006880">
    <property type="entry name" value="INO80B_C"/>
</dbReference>
<dbReference type="OrthoDB" id="2021186at2759"/>
<feature type="compositionally biased region" description="Low complexity" evidence="1">
    <location>
        <begin position="164"/>
        <end position="175"/>
    </location>
</feature>
<gene>
    <name evidence="3" type="ORF">BJ508DRAFT_411316</name>
</gene>
<name>A0A3N4IPG2_ASCIM</name>
<feature type="compositionally biased region" description="Acidic residues" evidence="1">
    <location>
        <begin position="278"/>
        <end position="295"/>
    </location>
</feature>
<dbReference type="InterPro" id="IPR029523">
    <property type="entry name" value="INO80B/Ies2"/>
</dbReference>
<dbReference type="GO" id="GO:0031011">
    <property type="term" value="C:Ino80 complex"/>
    <property type="evidence" value="ECO:0007669"/>
    <property type="project" value="InterPro"/>
</dbReference>
<evidence type="ECO:0000313" key="3">
    <source>
        <dbReference type="EMBL" id="RPA86121.1"/>
    </source>
</evidence>
<dbReference type="PANTHER" id="PTHR21561:SF12">
    <property type="entry name" value="INO80 COMPLEX SUBUNIT B"/>
    <property type="match status" value="1"/>
</dbReference>
<feature type="region of interest" description="Disordered" evidence="1">
    <location>
        <begin position="387"/>
        <end position="413"/>
    </location>
</feature>